<dbReference type="InterPro" id="IPR050336">
    <property type="entry name" value="Chromosome_partition/occlusion"/>
</dbReference>
<dbReference type="InterPro" id="IPR041468">
    <property type="entry name" value="HTH_ParB/Spo0J"/>
</dbReference>
<dbReference type="InterPro" id="IPR003115">
    <property type="entry name" value="ParB_N"/>
</dbReference>
<comment type="similarity">
    <text evidence="1">Belongs to the ParB family.</text>
</comment>
<dbReference type="CDD" id="cd16393">
    <property type="entry name" value="SPO0J_N"/>
    <property type="match status" value="1"/>
</dbReference>
<evidence type="ECO:0000256" key="2">
    <source>
        <dbReference type="ARBA" id="ARBA00022829"/>
    </source>
</evidence>
<dbReference type="RefSeq" id="WP_160634230.1">
    <property type="nucleotide sequence ID" value="NZ_WWNE01000018.1"/>
</dbReference>
<dbReference type="Pfam" id="PF17762">
    <property type="entry name" value="HTH_ParB"/>
    <property type="match status" value="1"/>
</dbReference>
<dbReference type="Pfam" id="PF02195">
    <property type="entry name" value="ParB_N"/>
    <property type="match status" value="1"/>
</dbReference>
<dbReference type="PANTHER" id="PTHR33375">
    <property type="entry name" value="CHROMOSOME-PARTITIONING PROTEIN PARB-RELATED"/>
    <property type="match status" value="1"/>
</dbReference>
<dbReference type="SUPFAM" id="SSF110849">
    <property type="entry name" value="ParB/Sulfiredoxin"/>
    <property type="match status" value="1"/>
</dbReference>
<reference evidence="5 6" key="1">
    <citation type="submission" date="2019-12" db="EMBL/GenBank/DDBJ databases">
        <authorList>
            <person name="Zhao J."/>
        </authorList>
    </citation>
    <scope>NUCLEOTIDE SEQUENCE [LARGE SCALE GENOMIC DNA]</scope>
    <source>
        <strain evidence="5 6">S-15</strain>
    </source>
</reference>
<dbReference type="InterPro" id="IPR004437">
    <property type="entry name" value="ParB/RepB/Spo0J"/>
</dbReference>
<evidence type="ECO:0000259" key="4">
    <source>
        <dbReference type="SMART" id="SM00470"/>
    </source>
</evidence>
<evidence type="ECO:0000256" key="3">
    <source>
        <dbReference type="ARBA" id="ARBA00023125"/>
    </source>
</evidence>
<proteinExistence type="inferred from homology"/>
<gene>
    <name evidence="5" type="ORF">GQN54_14205</name>
</gene>
<dbReference type="Proteomes" id="UP000470771">
    <property type="component" value="Unassembled WGS sequence"/>
</dbReference>
<dbReference type="InterPro" id="IPR036086">
    <property type="entry name" value="ParB/Sulfiredoxin_sf"/>
</dbReference>
<feature type="domain" description="ParB-like N-terminal" evidence="4">
    <location>
        <begin position="41"/>
        <end position="131"/>
    </location>
</feature>
<dbReference type="SMART" id="SM00470">
    <property type="entry name" value="ParB"/>
    <property type="match status" value="1"/>
</dbReference>
<dbReference type="Gene3D" id="3.90.1530.30">
    <property type="match status" value="1"/>
</dbReference>
<dbReference type="AlphaFoldDB" id="A0A6N9NQB0"/>
<accession>A0A6N9NQB0</accession>
<dbReference type="FunFam" id="1.10.10.2830:FF:000001">
    <property type="entry name" value="Chromosome partitioning protein ParB"/>
    <property type="match status" value="1"/>
</dbReference>
<dbReference type="Gene3D" id="1.10.10.2830">
    <property type="match status" value="1"/>
</dbReference>
<organism evidence="5 6">
    <name type="scientific">Acidiluteibacter ferrifornacis</name>
    <dbReference type="NCBI Taxonomy" id="2692424"/>
    <lineage>
        <taxon>Bacteria</taxon>
        <taxon>Pseudomonadati</taxon>
        <taxon>Bacteroidota</taxon>
        <taxon>Flavobacteriia</taxon>
        <taxon>Flavobacteriales</taxon>
        <taxon>Cryomorphaceae</taxon>
        <taxon>Acidiluteibacter</taxon>
    </lineage>
</organism>
<dbReference type="GO" id="GO:0003677">
    <property type="term" value="F:DNA binding"/>
    <property type="evidence" value="ECO:0007669"/>
    <property type="project" value="UniProtKB-KW"/>
</dbReference>
<dbReference type="GO" id="GO:0005694">
    <property type="term" value="C:chromosome"/>
    <property type="evidence" value="ECO:0007669"/>
    <property type="project" value="TreeGrafter"/>
</dbReference>
<comment type="caution">
    <text evidence="5">The sequence shown here is derived from an EMBL/GenBank/DDBJ whole genome shotgun (WGS) entry which is preliminary data.</text>
</comment>
<sequence length="297" mass="33564">MSKKRVLGRGLSALLENDDTDITNSKKLTREDVTEAAGSVALLSIGMIEANPFQPRTKFEEEALNDLSQSIAELGIIQPVTVRKLGYNKYQLISGERRFRASQLAGLEEIPAYIRIANDQEMLEMALVENIQRADLDAIEVAISYQRLVDECNLTQEELSQRVGKKRSTVANYLRLLKLPAEIQNAIIDRTISMGHARALINAKDTATQLNMFNEILKNELSVRQTEELVKERKPSTPVKKAVSVPLSFHEQKMKADLSEFFQTTVKLQRQGEETGKIIIPFESQDHLLRIMELLDL</sequence>
<keyword evidence="2" id="KW-0159">Chromosome partition</keyword>
<evidence type="ECO:0000313" key="5">
    <source>
        <dbReference type="EMBL" id="NBG67277.1"/>
    </source>
</evidence>
<keyword evidence="3" id="KW-0238">DNA-binding</keyword>
<dbReference type="EMBL" id="WWNE01000018">
    <property type="protein sequence ID" value="NBG67277.1"/>
    <property type="molecule type" value="Genomic_DNA"/>
</dbReference>
<dbReference type="FunFam" id="3.90.1530.30:FF:000001">
    <property type="entry name" value="Chromosome partitioning protein ParB"/>
    <property type="match status" value="1"/>
</dbReference>
<dbReference type="SUPFAM" id="SSF109709">
    <property type="entry name" value="KorB DNA-binding domain-like"/>
    <property type="match status" value="1"/>
</dbReference>
<protein>
    <submittedName>
        <fullName evidence="5">ParB/RepB/Spo0J family partition protein</fullName>
    </submittedName>
</protein>
<evidence type="ECO:0000313" key="6">
    <source>
        <dbReference type="Proteomes" id="UP000470771"/>
    </source>
</evidence>
<keyword evidence="6" id="KW-1185">Reference proteome</keyword>
<dbReference type="GO" id="GO:0007059">
    <property type="term" value="P:chromosome segregation"/>
    <property type="evidence" value="ECO:0007669"/>
    <property type="project" value="UniProtKB-KW"/>
</dbReference>
<dbReference type="NCBIfam" id="TIGR00180">
    <property type="entry name" value="parB_part"/>
    <property type="match status" value="1"/>
</dbReference>
<evidence type="ECO:0000256" key="1">
    <source>
        <dbReference type="ARBA" id="ARBA00006295"/>
    </source>
</evidence>
<name>A0A6N9NQB0_9FLAO</name>
<dbReference type="PANTHER" id="PTHR33375:SF1">
    <property type="entry name" value="CHROMOSOME-PARTITIONING PROTEIN PARB-RELATED"/>
    <property type="match status" value="1"/>
</dbReference>